<keyword evidence="2" id="KW-1185">Reference proteome</keyword>
<comment type="caution">
    <text evidence="1">The sequence shown here is derived from an EMBL/GenBank/DDBJ whole genome shotgun (WGS) entry which is preliminary data.</text>
</comment>
<organism evidence="1 2">
    <name type="scientific">Eretmocerus hayati</name>
    <dbReference type="NCBI Taxonomy" id="131215"/>
    <lineage>
        <taxon>Eukaryota</taxon>
        <taxon>Metazoa</taxon>
        <taxon>Ecdysozoa</taxon>
        <taxon>Arthropoda</taxon>
        <taxon>Hexapoda</taxon>
        <taxon>Insecta</taxon>
        <taxon>Pterygota</taxon>
        <taxon>Neoptera</taxon>
        <taxon>Endopterygota</taxon>
        <taxon>Hymenoptera</taxon>
        <taxon>Apocrita</taxon>
        <taxon>Proctotrupomorpha</taxon>
        <taxon>Chalcidoidea</taxon>
        <taxon>Aphelinidae</taxon>
        <taxon>Aphelininae</taxon>
        <taxon>Eretmocerus</taxon>
    </lineage>
</organism>
<accession>A0ACC2PHF2</accession>
<evidence type="ECO:0000313" key="2">
    <source>
        <dbReference type="Proteomes" id="UP001239111"/>
    </source>
</evidence>
<name>A0ACC2PHF2_9HYME</name>
<dbReference type="EMBL" id="CM056741">
    <property type="protein sequence ID" value="KAJ8682881.1"/>
    <property type="molecule type" value="Genomic_DNA"/>
</dbReference>
<gene>
    <name evidence="1" type="ORF">QAD02_018673</name>
</gene>
<evidence type="ECO:0000313" key="1">
    <source>
        <dbReference type="EMBL" id="KAJ8682881.1"/>
    </source>
</evidence>
<reference evidence="1" key="1">
    <citation type="submission" date="2023-04" db="EMBL/GenBank/DDBJ databases">
        <title>A chromosome-level genome assembly of the parasitoid wasp Eretmocerus hayati.</title>
        <authorList>
            <person name="Zhong Y."/>
            <person name="Liu S."/>
            <person name="Liu Y."/>
        </authorList>
    </citation>
    <scope>NUCLEOTIDE SEQUENCE</scope>
    <source>
        <strain evidence="1">ZJU_SS_LIU_2023</strain>
    </source>
</reference>
<dbReference type="Proteomes" id="UP001239111">
    <property type="component" value="Chromosome 1"/>
</dbReference>
<proteinExistence type="predicted"/>
<sequence>MAPVFQHQNISEAEKDSCGKLQEAIQTKNKDLVKYLVDSGFNVNGIEVYSHRSKIGVGYFNGLPLHLAVTSKCLAIVELLLSRGANISAKCKMCDTPLTLAARMRNTELVDLILSFDVQNAENECSGLSHFHTACMRNNLKVAKRLILIDQGKSINKAVKKDSFCWAGYTALHFAVHYGCIETVEFLLQCRADIAAEDKRNLTPLHVAHLHRNEEIIDFILSAHKQLYEHPANSDGLSHFHIACTRNNVSFVKHFFDIGVDVNEPSCGWTPMDYASYYGCSNVVNLLLETEVFLFGTCISQLSNCVLVLRDDPLYNLCIKERRRFQRRYKYLIQMWNQMSIGF</sequence>
<protein>
    <submittedName>
        <fullName evidence="1">Uncharacterized protein</fullName>
    </submittedName>
</protein>